<evidence type="ECO:0000313" key="8">
    <source>
        <dbReference type="EMBL" id="QBK62044.1"/>
    </source>
</evidence>
<evidence type="ECO:0000256" key="6">
    <source>
        <dbReference type="RuleBase" id="RU003878"/>
    </source>
</evidence>
<keyword evidence="3 4" id="KW-0687">Ribonucleoprotein</keyword>
<dbReference type="GeneID" id="75118046"/>
<keyword evidence="9" id="KW-1185">Reference proteome</keyword>
<dbReference type="GO" id="GO:0022625">
    <property type="term" value="C:cytosolic large ribosomal subunit"/>
    <property type="evidence" value="ECO:0007669"/>
    <property type="project" value="TreeGrafter"/>
</dbReference>
<dbReference type="NCBIfam" id="TIGR01066">
    <property type="entry name" value="rplM_bact"/>
    <property type="match status" value="1"/>
</dbReference>
<dbReference type="GO" id="GO:0003735">
    <property type="term" value="F:structural constituent of ribosome"/>
    <property type="evidence" value="ECO:0007669"/>
    <property type="project" value="InterPro"/>
</dbReference>
<dbReference type="SUPFAM" id="SSF52161">
    <property type="entry name" value="Ribosomal protein L13"/>
    <property type="match status" value="1"/>
</dbReference>
<keyword evidence="2 4" id="KW-0689">Ribosomal protein</keyword>
<sequence length="160" mass="18679">MKRITSNKTIWIKPKCVEKKWYIIDAADKVLGRVATEVVRILRGKHKPYYTPHQDLGDNVVIINASKIRLTGKKYFQKIYYRHSRYPGGLYSDTFRTLSDRKPTAPLEIAIKGMLPKGPLGRELFRNLRVFADSNHTLKAQNPCKLELSYEERQNGKFRR</sequence>
<dbReference type="PANTHER" id="PTHR11545">
    <property type="entry name" value="RIBOSOMAL PROTEIN L13"/>
    <property type="match status" value="1"/>
</dbReference>
<evidence type="ECO:0000313" key="10">
    <source>
        <dbReference type="Proteomes" id="UP000291995"/>
    </source>
</evidence>
<evidence type="ECO:0000256" key="2">
    <source>
        <dbReference type="ARBA" id="ARBA00022980"/>
    </source>
</evidence>
<dbReference type="HAMAP" id="MF_01366">
    <property type="entry name" value="Ribosomal_uL13"/>
    <property type="match status" value="1"/>
</dbReference>
<gene>
    <name evidence="4 6 8" type="primary">rplM</name>
    <name evidence="7" type="ORF">CNO13_02585</name>
    <name evidence="8" type="ORF">EZU67_02585</name>
</gene>
<evidence type="ECO:0000256" key="3">
    <source>
        <dbReference type="ARBA" id="ARBA00023274"/>
    </source>
</evidence>
<dbReference type="AlphaFoldDB" id="A0AAP9CFW6"/>
<evidence type="ECO:0000256" key="5">
    <source>
        <dbReference type="RuleBase" id="RU003877"/>
    </source>
</evidence>
<dbReference type="CDD" id="cd00392">
    <property type="entry name" value="Ribosomal_L13"/>
    <property type="match status" value="1"/>
</dbReference>
<dbReference type="PANTHER" id="PTHR11545:SF2">
    <property type="entry name" value="LARGE RIBOSOMAL SUBUNIT PROTEIN UL13M"/>
    <property type="match status" value="1"/>
</dbReference>
<comment type="similarity">
    <text evidence="1 4 5">Belongs to the universal ribosomal protein uL13 family.</text>
</comment>
<evidence type="ECO:0000313" key="7">
    <source>
        <dbReference type="EMBL" id="ATQ16054.1"/>
    </source>
</evidence>
<proteinExistence type="inferred from homology"/>
<organism evidence="8 10">
    <name type="scientific">Borrelia miyamotoi</name>
    <dbReference type="NCBI Taxonomy" id="47466"/>
    <lineage>
        <taxon>Bacteria</taxon>
        <taxon>Pseudomonadati</taxon>
        <taxon>Spirochaetota</taxon>
        <taxon>Spirochaetia</taxon>
        <taxon>Spirochaetales</taxon>
        <taxon>Borreliaceae</taxon>
        <taxon>Borrelia</taxon>
    </lineage>
</organism>
<dbReference type="PIRSF" id="PIRSF002181">
    <property type="entry name" value="Ribosomal_L13"/>
    <property type="match status" value="1"/>
</dbReference>
<dbReference type="GO" id="GO:0006412">
    <property type="term" value="P:translation"/>
    <property type="evidence" value="ECO:0007669"/>
    <property type="project" value="UniProtKB-UniRule"/>
</dbReference>
<dbReference type="InterPro" id="IPR023563">
    <property type="entry name" value="Ribosomal_uL13_CS"/>
</dbReference>
<dbReference type="Proteomes" id="UP000291995">
    <property type="component" value="Chromosome"/>
</dbReference>
<evidence type="ECO:0000256" key="4">
    <source>
        <dbReference type="HAMAP-Rule" id="MF_01366"/>
    </source>
</evidence>
<dbReference type="PROSITE" id="PS00783">
    <property type="entry name" value="RIBOSOMAL_L13"/>
    <property type="match status" value="1"/>
</dbReference>
<dbReference type="Proteomes" id="UP000230633">
    <property type="component" value="Chromosome"/>
</dbReference>
<reference evidence="8" key="2">
    <citation type="submission" date="2022-12" db="EMBL/GenBank/DDBJ databases">
        <title>Whole genome sequencing of Borrelia miyamotoi strains isolated at the Russian territory.</title>
        <authorList>
            <person name="Kuleshov K.V."/>
            <person name="Platonov A.E."/>
            <person name="Goptar I.A."/>
            <person name="Shipulin G.A."/>
            <person name="Markelov M.L."/>
            <person name="Koetsveld J."/>
            <person name="Kolyasnikova N.M."/>
            <person name="Sarksyan D.S."/>
            <person name="Toporkova M.G."/>
            <person name="Hovius J.W."/>
        </authorList>
    </citation>
    <scope>NUCLEOTIDE SEQUENCE</scope>
    <source>
        <strain evidence="8">Yekat-76</strain>
    </source>
</reference>
<dbReference type="InterPro" id="IPR005823">
    <property type="entry name" value="Ribosomal_uL13_bac-type"/>
</dbReference>
<dbReference type="InterPro" id="IPR005822">
    <property type="entry name" value="Ribosomal_uL13"/>
</dbReference>
<dbReference type="InterPro" id="IPR036899">
    <property type="entry name" value="Ribosomal_uL13_sf"/>
</dbReference>
<protein>
    <recommendedName>
        <fullName evidence="4">Large ribosomal subunit protein uL13</fullName>
    </recommendedName>
</protein>
<comment type="subunit">
    <text evidence="4">Part of the 50S ribosomal subunit.</text>
</comment>
<name>A0AAP9CFW6_9SPIR</name>
<accession>A0AAP9CFW6</accession>
<dbReference type="GO" id="GO:0017148">
    <property type="term" value="P:negative regulation of translation"/>
    <property type="evidence" value="ECO:0007669"/>
    <property type="project" value="TreeGrafter"/>
</dbReference>
<comment type="function">
    <text evidence="4 6">This protein is one of the early assembly proteins of the 50S ribosomal subunit, although it is not seen to bind rRNA by itself. It is important during the early stages of 50S assembly.</text>
</comment>
<dbReference type="EMBL" id="CP024333">
    <property type="protein sequence ID" value="ATQ16054.1"/>
    <property type="molecule type" value="Genomic_DNA"/>
</dbReference>
<reference evidence="10" key="1">
    <citation type="submission" date="2019-03" db="EMBL/GenBank/DDBJ databases">
        <title>Whole genome sequencing of Borrelia miyamotoi strains isolated at the Russian territory.</title>
        <authorList>
            <person name="Kuleshov K.V."/>
            <person name="Platonov A.E."/>
            <person name="Goptar I.A."/>
            <person name="Shipulin G.A."/>
            <person name="Markelov M.L."/>
            <person name="Koetsveld J."/>
            <person name="Kolyasnikova N.M."/>
            <person name="Sarksyan D.S."/>
            <person name="Toporkova M.G."/>
            <person name="Hovius J.W."/>
        </authorList>
    </citation>
    <scope>NUCLEOTIDE SEQUENCE [LARGE SCALE GENOMIC DNA]</scope>
    <source>
        <strain evidence="7 9">Yekat-1</strain>
        <strain evidence="10">Yekat-76</strain>
    </source>
</reference>
<evidence type="ECO:0000313" key="9">
    <source>
        <dbReference type="Proteomes" id="UP000230633"/>
    </source>
</evidence>
<dbReference type="EMBL" id="CP036557">
    <property type="protein sequence ID" value="QBK62044.1"/>
    <property type="molecule type" value="Genomic_DNA"/>
</dbReference>
<dbReference type="Gene3D" id="3.90.1180.10">
    <property type="entry name" value="Ribosomal protein L13"/>
    <property type="match status" value="1"/>
</dbReference>
<dbReference type="Pfam" id="PF00572">
    <property type="entry name" value="Ribosomal_L13"/>
    <property type="match status" value="1"/>
</dbReference>
<dbReference type="RefSeq" id="WP_044003410.1">
    <property type="nucleotide sequence ID" value="NZ_AP024371.1"/>
</dbReference>
<dbReference type="GO" id="GO:0003729">
    <property type="term" value="F:mRNA binding"/>
    <property type="evidence" value="ECO:0007669"/>
    <property type="project" value="TreeGrafter"/>
</dbReference>
<evidence type="ECO:0000256" key="1">
    <source>
        <dbReference type="ARBA" id="ARBA00006227"/>
    </source>
</evidence>